<name>A0A9P4LWH2_9PEZI</name>
<evidence type="ECO:0000256" key="1">
    <source>
        <dbReference type="SAM" id="MobiDB-lite"/>
    </source>
</evidence>
<gene>
    <name evidence="2" type="ORF">K490DRAFT_69200</name>
</gene>
<dbReference type="OrthoDB" id="3927958at2759"/>
<evidence type="ECO:0000313" key="3">
    <source>
        <dbReference type="Proteomes" id="UP000799776"/>
    </source>
</evidence>
<protein>
    <submittedName>
        <fullName evidence="2">Uncharacterized protein</fullName>
    </submittedName>
</protein>
<organism evidence="2 3">
    <name type="scientific">Saccharata proteae CBS 121410</name>
    <dbReference type="NCBI Taxonomy" id="1314787"/>
    <lineage>
        <taxon>Eukaryota</taxon>
        <taxon>Fungi</taxon>
        <taxon>Dikarya</taxon>
        <taxon>Ascomycota</taxon>
        <taxon>Pezizomycotina</taxon>
        <taxon>Dothideomycetes</taxon>
        <taxon>Dothideomycetes incertae sedis</taxon>
        <taxon>Botryosphaeriales</taxon>
        <taxon>Saccharataceae</taxon>
        <taxon>Saccharata</taxon>
    </lineage>
</organism>
<feature type="region of interest" description="Disordered" evidence="1">
    <location>
        <begin position="157"/>
        <end position="178"/>
    </location>
</feature>
<proteinExistence type="predicted"/>
<reference evidence="2" key="1">
    <citation type="journal article" date="2020" name="Stud. Mycol.">
        <title>101 Dothideomycetes genomes: a test case for predicting lifestyles and emergence of pathogens.</title>
        <authorList>
            <person name="Haridas S."/>
            <person name="Albert R."/>
            <person name="Binder M."/>
            <person name="Bloem J."/>
            <person name="Labutti K."/>
            <person name="Salamov A."/>
            <person name="Andreopoulos B."/>
            <person name="Baker S."/>
            <person name="Barry K."/>
            <person name="Bills G."/>
            <person name="Bluhm B."/>
            <person name="Cannon C."/>
            <person name="Castanera R."/>
            <person name="Culley D."/>
            <person name="Daum C."/>
            <person name="Ezra D."/>
            <person name="Gonzalez J."/>
            <person name="Henrissat B."/>
            <person name="Kuo A."/>
            <person name="Liang C."/>
            <person name="Lipzen A."/>
            <person name="Lutzoni F."/>
            <person name="Magnuson J."/>
            <person name="Mondo S."/>
            <person name="Nolan M."/>
            <person name="Ohm R."/>
            <person name="Pangilinan J."/>
            <person name="Park H.-J."/>
            <person name="Ramirez L."/>
            <person name="Alfaro M."/>
            <person name="Sun H."/>
            <person name="Tritt A."/>
            <person name="Yoshinaga Y."/>
            <person name="Zwiers L.-H."/>
            <person name="Turgeon B."/>
            <person name="Goodwin S."/>
            <person name="Spatafora J."/>
            <person name="Crous P."/>
            <person name="Grigoriev I."/>
        </authorList>
    </citation>
    <scope>NUCLEOTIDE SEQUENCE</scope>
    <source>
        <strain evidence="2">CBS 121410</strain>
    </source>
</reference>
<dbReference type="EMBL" id="ML978748">
    <property type="protein sequence ID" value="KAF2084013.1"/>
    <property type="molecule type" value="Genomic_DNA"/>
</dbReference>
<dbReference type="AlphaFoldDB" id="A0A9P4LWH2"/>
<sequence length="178" mass="19233">MCIHRLTIHDTCGHTFFSPLPVLPCKHFSLPPHATSSTPASANSKNLALRTSGLQGSHAPRSTSCQPRTHPFQTLRLHTLCYTCQLRRQTLLADVNRKAEQGAKRFEDWRWKMKYQSPGAEAGGGFGGRGGGGSGYGGFGEGKEDISLELVGGRSGLKEKLGRSGRRRTGKGKAVMSP</sequence>
<comment type="caution">
    <text evidence="2">The sequence shown here is derived from an EMBL/GenBank/DDBJ whole genome shotgun (WGS) entry which is preliminary data.</text>
</comment>
<evidence type="ECO:0000313" key="2">
    <source>
        <dbReference type="EMBL" id="KAF2084013.1"/>
    </source>
</evidence>
<keyword evidence="3" id="KW-1185">Reference proteome</keyword>
<accession>A0A9P4LWH2</accession>
<dbReference type="Proteomes" id="UP000799776">
    <property type="component" value="Unassembled WGS sequence"/>
</dbReference>